<name>A0A2T5BHG5_MYCDI</name>
<comment type="caution">
    <text evidence="1">The sequence shown here is derived from an EMBL/GenBank/DDBJ whole genome shotgun (WGS) entry which is preliminary data.</text>
</comment>
<dbReference type="Proteomes" id="UP000241247">
    <property type="component" value="Unassembled WGS sequence"/>
</dbReference>
<keyword evidence="2" id="KW-1185">Reference proteome</keyword>
<sequence length="34" mass="3660">MSAEEARFEALLLSMIPDIPGERVSGCNFFAGNS</sequence>
<evidence type="ECO:0000313" key="1">
    <source>
        <dbReference type="EMBL" id="PTM98378.1"/>
    </source>
</evidence>
<dbReference type="AlphaFoldDB" id="A0A2T5BHG5"/>
<gene>
    <name evidence="1" type="ORF">C7449_10141</name>
</gene>
<evidence type="ECO:0000313" key="2">
    <source>
        <dbReference type="Proteomes" id="UP000241247"/>
    </source>
</evidence>
<dbReference type="EMBL" id="PZZZ01000001">
    <property type="protein sequence ID" value="PTM98378.1"/>
    <property type="molecule type" value="Genomic_DNA"/>
</dbReference>
<protein>
    <submittedName>
        <fullName evidence="1">Uncharacterized protein</fullName>
    </submittedName>
</protein>
<reference evidence="1 2" key="1">
    <citation type="submission" date="2018-04" db="EMBL/GenBank/DDBJ databases">
        <title>Genomic Encyclopedia of Type Strains, Phase IV (KMG-IV): sequencing the most valuable type-strain genomes for metagenomic binning, comparative biology and taxonomic classification.</title>
        <authorList>
            <person name="Goeker M."/>
        </authorList>
    </citation>
    <scope>NUCLEOTIDE SEQUENCE [LARGE SCALE GENOMIC DNA]</scope>
    <source>
        <strain evidence="1 2">DSM 7138</strain>
    </source>
</reference>
<proteinExistence type="predicted"/>
<accession>A0A2T5BHG5</accession>
<organism evidence="1 2">
    <name type="scientific">Mycoplana dimorpha</name>
    <dbReference type="NCBI Taxonomy" id="28320"/>
    <lineage>
        <taxon>Bacteria</taxon>
        <taxon>Pseudomonadati</taxon>
        <taxon>Pseudomonadota</taxon>
        <taxon>Alphaproteobacteria</taxon>
        <taxon>Hyphomicrobiales</taxon>
        <taxon>Rhizobiaceae</taxon>
        <taxon>Mycoplana</taxon>
    </lineage>
</organism>